<keyword evidence="2" id="KW-1185">Reference proteome</keyword>
<dbReference type="PANTHER" id="PTHR31025">
    <property type="entry name" value="SI:CH211-196P9.1-RELATED"/>
    <property type="match status" value="1"/>
</dbReference>
<evidence type="ECO:0000313" key="1">
    <source>
        <dbReference type="EMBL" id="KAF7709130.1"/>
    </source>
</evidence>
<proteinExistence type="predicted"/>
<reference evidence="1" key="1">
    <citation type="submission" date="2020-08" db="EMBL/GenBank/DDBJ databases">
        <title>Chromosome-level assembly of Southern catfish (Silurus meridionalis) provides insights into visual adaptation to the nocturnal and benthic lifestyles.</title>
        <authorList>
            <person name="Zhang Y."/>
            <person name="Wang D."/>
            <person name="Peng Z."/>
        </authorList>
    </citation>
    <scope>NUCLEOTIDE SEQUENCE</scope>
    <source>
        <strain evidence="1">SWU-2019-XX</strain>
        <tissue evidence="1">Muscle</tissue>
    </source>
</reference>
<dbReference type="AlphaFoldDB" id="A0A8T0BUX8"/>
<dbReference type="PANTHER" id="PTHR31025:SF19">
    <property type="entry name" value="SI:CH73-42K18.1-RELATED"/>
    <property type="match status" value="1"/>
</dbReference>
<sequence length="70" mass="8370">MDQTFPLRRREIVETEPLVKTLKERWPVLFSERQVYAEFNRIATTNLENVVFDALDCFTPSPRKEVLEKK</sequence>
<protein>
    <submittedName>
        <fullName evidence="1">Uncharacterized protein</fullName>
    </submittedName>
</protein>
<accession>A0A8T0BUX8</accession>
<comment type="caution">
    <text evidence="1">The sequence shown here is derived from an EMBL/GenBank/DDBJ whole genome shotgun (WGS) entry which is preliminary data.</text>
</comment>
<dbReference type="Proteomes" id="UP000606274">
    <property type="component" value="Unassembled WGS sequence"/>
</dbReference>
<organism evidence="1 2">
    <name type="scientific">Silurus meridionalis</name>
    <name type="common">Southern catfish</name>
    <name type="synonym">Silurus soldatovi meridionalis</name>
    <dbReference type="NCBI Taxonomy" id="175797"/>
    <lineage>
        <taxon>Eukaryota</taxon>
        <taxon>Metazoa</taxon>
        <taxon>Chordata</taxon>
        <taxon>Craniata</taxon>
        <taxon>Vertebrata</taxon>
        <taxon>Euteleostomi</taxon>
        <taxon>Actinopterygii</taxon>
        <taxon>Neopterygii</taxon>
        <taxon>Teleostei</taxon>
        <taxon>Ostariophysi</taxon>
        <taxon>Siluriformes</taxon>
        <taxon>Siluridae</taxon>
        <taxon>Silurus</taxon>
    </lineage>
</organism>
<dbReference type="EMBL" id="JABFDY010000003">
    <property type="protein sequence ID" value="KAF7709130.1"/>
    <property type="molecule type" value="Genomic_DNA"/>
</dbReference>
<evidence type="ECO:0000313" key="2">
    <source>
        <dbReference type="Proteomes" id="UP000606274"/>
    </source>
</evidence>
<name>A0A8T0BUX8_SILME</name>
<gene>
    <name evidence="1" type="ORF">HF521_015980</name>
</gene>